<evidence type="ECO:0000313" key="2">
    <source>
        <dbReference type="EMBL" id="CAD8129210.1"/>
    </source>
</evidence>
<dbReference type="AlphaFoldDB" id="A0A8S1RPU3"/>
<keyword evidence="1" id="KW-1133">Transmembrane helix</keyword>
<keyword evidence="3" id="KW-1185">Reference proteome</keyword>
<name>A0A8S1RPU3_9CILI</name>
<protein>
    <recommendedName>
        <fullName evidence="4">Transmembrane protein</fullName>
    </recommendedName>
</protein>
<gene>
    <name evidence="2" type="ORF">PSON_ATCC_30995.1.T2100025</name>
</gene>
<evidence type="ECO:0008006" key="4">
    <source>
        <dbReference type="Google" id="ProtNLM"/>
    </source>
</evidence>
<reference evidence="2" key="1">
    <citation type="submission" date="2021-01" db="EMBL/GenBank/DDBJ databases">
        <authorList>
            <consortium name="Genoscope - CEA"/>
            <person name="William W."/>
        </authorList>
    </citation>
    <scope>NUCLEOTIDE SEQUENCE</scope>
</reference>
<keyword evidence="1" id="KW-0812">Transmembrane</keyword>
<dbReference type="Proteomes" id="UP000692954">
    <property type="component" value="Unassembled WGS sequence"/>
</dbReference>
<evidence type="ECO:0000256" key="1">
    <source>
        <dbReference type="SAM" id="Phobius"/>
    </source>
</evidence>
<feature type="transmembrane region" description="Helical" evidence="1">
    <location>
        <begin position="117"/>
        <end position="136"/>
    </location>
</feature>
<evidence type="ECO:0000313" key="3">
    <source>
        <dbReference type="Proteomes" id="UP000692954"/>
    </source>
</evidence>
<keyword evidence="1" id="KW-0472">Membrane</keyword>
<sequence>MLKEIQNICHHLNKSYNYLTQMNWQYLYQELLKQNYCKNKKKQLENRKIFLIASFMLWLNLQQQSNYQWKQQKISSTIQTSNHQRNIPEKIDKYADKVSITKIYYEILCYQNQLYQYVAYVVVSQIYITIQIIYIFQLEGTKD</sequence>
<proteinExistence type="predicted"/>
<organism evidence="2 3">
    <name type="scientific">Paramecium sonneborni</name>
    <dbReference type="NCBI Taxonomy" id="65129"/>
    <lineage>
        <taxon>Eukaryota</taxon>
        <taxon>Sar</taxon>
        <taxon>Alveolata</taxon>
        <taxon>Ciliophora</taxon>
        <taxon>Intramacronucleata</taxon>
        <taxon>Oligohymenophorea</taxon>
        <taxon>Peniculida</taxon>
        <taxon>Parameciidae</taxon>
        <taxon>Paramecium</taxon>
    </lineage>
</organism>
<accession>A0A8S1RPU3</accession>
<comment type="caution">
    <text evidence="2">The sequence shown here is derived from an EMBL/GenBank/DDBJ whole genome shotgun (WGS) entry which is preliminary data.</text>
</comment>
<dbReference type="EMBL" id="CAJJDN010000210">
    <property type="protein sequence ID" value="CAD8129210.1"/>
    <property type="molecule type" value="Genomic_DNA"/>
</dbReference>